<dbReference type="Proteomes" id="UP000248014">
    <property type="component" value="Unassembled WGS sequence"/>
</dbReference>
<dbReference type="EMBL" id="QJJM01000023">
    <property type="protein sequence ID" value="PXW67878.1"/>
    <property type="molecule type" value="Genomic_DNA"/>
</dbReference>
<dbReference type="RefSeq" id="WP_110300357.1">
    <property type="nucleotide sequence ID" value="NZ_QJJM01000023.1"/>
</dbReference>
<evidence type="ECO:0000313" key="1">
    <source>
        <dbReference type="EMBL" id="PXW67878.1"/>
    </source>
</evidence>
<comment type="caution">
    <text evidence="1">The sequence shown here is derived from an EMBL/GenBank/DDBJ whole genome shotgun (WGS) entry which is preliminary data.</text>
</comment>
<name>A0A2V3UPR5_9SPHN</name>
<accession>A0A2V3UPR5</accession>
<organism evidence="1 2">
    <name type="scientific">Blastomonas natatoria</name>
    <dbReference type="NCBI Taxonomy" id="34015"/>
    <lineage>
        <taxon>Bacteria</taxon>
        <taxon>Pseudomonadati</taxon>
        <taxon>Pseudomonadota</taxon>
        <taxon>Alphaproteobacteria</taxon>
        <taxon>Sphingomonadales</taxon>
        <taxon>Sphingomonadaceae</taxon>
        <taxon>Blastomonas</taxon>
    </lineage>
</organism>
<dbReference type="AlphaFoldDB" id="A0A2V3UPR5"/>
<keyword evidence="2" id="KW-1185">Reference proteome</keyword>
<protein>
    <submittedName>
        <fullName evidence="1">Uncharacterized protein</fullName>
    </submittedName>
</protein>
<evidence type="ECO:0000313" key="2">
    <source>
        <dbReference type="Proteomes" id="UP000248014"/>
    </source>
</evidence>
<sequence length="172" mass="18389">MIKPLPPSVFPAPMSPGTYLRKRREAAGVSLELAAVAFLPWVHGNGWANKLSTPPGSSPDGPRLVRLVLQVAVWLAELEDDKRFVDGIALAQVAGVIPFEREAYDRLVALRYGVDLPPPAICRECGCGVLTACFAEGHACAWSETDPHLCTACERKEAQAVAANVPETADAS</sequence>
<proteinExistence type="predicted"/>
<dbReference type="OrthoDB" id="7563194at2"/>
<gene>
    <name evidence="1" type="ORF">C7451_12314</name>
</gene>
<reference evidence="1 2" key="1">
    <citation type="submission" date="2018-05" db="EMBL/GenBank/DDBJ databases">
        <title>Genomic Encyclopedia of Type Strains, Phase IV (KMG-IV): sequencing the most valuable type-strain genomes for metagenomic binning, comparative biology and taxonomic classification.</title>
        <authorList>
            <person name="Goeker M."/>
        </authorList>
    </citation>
    <scope>NUCLEOTIDE SEQUENCE [LARGE SCALE GENOMIC DNA]</scope>
    <source>
        <strain evidence="1 2">DSM 3183</strain>
    </source>
</reference>